<dbReference type="AlphaFoldDB" id="A0A0B7NDR0"/>
<feature type="transmembrane region" description="Helical" evidence="8">
    <location>
        <begin position="448"/>
        <end position="469"/>
    </location>
</feature>
<keyword evidence="3 8" id="KW-0812">Transmembrane</keyword>
<dbReference type="GO" id="GO:0016020">
    <property type="term" value="C:membrane"/>
    <property type="evidence" value="ECO:0007669"/>
    <property type="project" value="UniProtKB-SubCell"/>
</dbReference>
<dbReference type="InterPro" id="IPR004840">
    <property type="entry name" value="Amino_acid_permease_CS"/>
</dbReference>
<evidence type="ECO:0000256" key="4">
    <source>
        <dbReference type="ARBA" id="ARBA00022970"/>
    </source>
</evidence>
<feature type="transmembrane region" description="Helical" evidence="8">
    <location>
        <begin position="475"/>
        <end position="494"/>
    </location>
</feature>
<dbReference type="Gene3D" id="1.20.1740.10">
    <property type="entry name" value="Amino acid/polyamine transporter I"/>
    <property type="match status" value="1"/>
</dbReference>
<evidence type="ECO:0000256" key="8">
    <source>
        <dbReference type="SAM" id="Phobius"/>
    </source>
</evidence>
<dbReference type="Pfam" id="PF00324">
    <property type="entry name" value="AA_permease"/>
    <property type="match status" value="1"/>
</dbReference>
<evidence type="ECO:0000256" key="1">
    <source>
        <dbReference type="ARBA" id="ARBA00004141"/>
    </source>
</evidence>
<reference evidence="10 11" key="1">
    <citation type="submission" date="2014-09" db="EMBL/GenBank/DDBJ databases">
        <authorList>
            <person name="Ellenberger Sabrina"/>
        </authorList>
    </citation>
    <scope>NUCLEOTIDE SEQUENCE [LARGE SCALE GENOMIC DNA]</scope>
    <source>
        <strain evidence="10 11">CBS 412.66</strain>
    </source>
</reference>
<evidence type="ECO:0000256" key="6">
    <source>
        <dbReference type="ARBA" id="ARBA00023136"/>
    </source>
</evidence>
<feature type="transmembrane region" description="Helical" evidence="8">
    <location>
        <begin position="328"/>
        <end position="347"/>
    </location>
</feature>
<name>A0A0B7NDR0_9FUNG</name>
<proteinExistence type="predicted"/>
<dbReference type="PANTHER" id="PTHR43341:SF1">
    <property type="entry name" value="GENERAL AMINO-ACID PERMEASE GAP1"/>
    <property type="match status" value="1"/>
</dbReference>
<dbReference type="Proteomes" id="UP000054107">
    <property type="component" value="Unassembled WGS sequence"/>
</dbReference>
<feature type="transmembrane region" description="Helical" evidence="8">
    <location>
        <begin position="274"/>
        <end position="295"/>
    </location>
</feature>
<feature type="transmembrane region" description="Helical" evidence="8">
    <location>
        <begin position="162"/>
        <end position="180"/>
    </location>
</feature>
<keyword evidence="4" id="KW-0029">Amino-acid transport</keyword>
<keyword evidence="6 8" id="KW-0472">Membrane</keyword>
<keyword evidence="2" id="KW-0813">Transport</keyword>
<dbReference type="InterPro" id="IPR004841">
    <property type="entry name" value="AA-permease/SLC12A_dom"/>
</dbReference>
<protein>
    <recommendedName>
        <fullName evidence="9">Amino acid permease/ SLC12A domain-containing protein</fullName>
    </recommendedName>
</protein>
<evidence type="ECO:0000256" key="2">
    <source>
        <dbReference type="ARBA" id="ARBA00022448"/>
    </source>
</evidence>
<feature type="compositionally biased region" description="Basic and acidic residues" evidence="7">
    <location>
        <begin position="1"/>
        <end position="14"/>
    </location>
</feature>
<evidence type="ECO:0000256" key="3">
    <source>
        <dbReference type="ARBA" id="ARBA00022692"/>
    </source>
</evidence>
<dbReference type="PIRSF" id="PIRSF006060">
    <property type="entry name" value="AA_transporter"/>
    <property type="match status" value="1"/>
</dbReference>
<keyword evidence="11" id="KW-1185">Reference proteome</keyword>
<dbReference type="PROSITE" id="PS00218">
    <property type="entry name" value="AMINO_ACID_PERMEASE_1"/>
    <property type="match status" value="1"/>
</dbReference>
<gene>
    <name evidence="10" type="primary">PARPA_07777.1 scaffold 30457</name>
</gene>
<dbReference type="GO" id="GO:0015171">
    <property type="term" value="F:amino acid transmembrane transporter activity"/>
    <property type="evidence" value="ECO:0007669"/>
    <property type="project" value="TreeGrafter"/>
</dbReference>
<feature type="domain" description="Amino acid permease/ SLC12A" evidence="9">
    <location>
        <begin position="52"/>
        <end position="501"/>
    </location>
</feature>
<evidence type="ECO:0000256" key="5">
    <source>
        <dbReference type="ARBA" id="ARBA00022989"/>
    </source>
</evidence>
<evidence type="ECO:0000313" key="11">
    <source>
        <dbReference type="Proteomes" id="UP000054107"/>
    </source>
</evidence>
<evidence type="ECO:0000313" key="10">
    <source>
        <dbReference type="EMBL" id="CEP13657.1"/>
    </source>
</evidence>
<feature type="transmembrane region" description="Helical" evidence="8">
    <location>
        <begin position="373"/>
        <end position="394"/>
    </location>
</feature>
<feature type="region of interest" description="Disordered" evidence="7">
    <location>
        <begin position="1"/>
        <end position="24"/>
    </location>
</feature>
<feature type="transmembrane region" description="Helical" evidence="8">
    <location>
        <begin position="80"/>
        <end position="100"/>
    </location>
</feature>
<dbReference type="FunFam" id="1.20.1740.10:FF:000001">
    <property type="entry name" value="Amino acid permease"/>
    <property type="match status" value="1"/>
</dbReference>
<evidence type="ECO:0000259" key="9">
    <source>
        <dbReference type="Pfam" id="PF00324"/>
    </source>
</evidence>
<evidence type="ECO:0000256" key="7">
    <source>
        <dbReference type="SAM" id="MobiDB-lite"/>
    </source>
</evidence>
<dbReference type="STRING" id="35722.A0A0B7NDR0"/>
<dbReference type="PANTHER" id="PTHR43341">
    <property type="entry name" value="AMINO ACID PERMEASE"/>
    <property type="match status" value="1"/>
</dbReference>
<feature type="transmembrane region" description="Helical" evidence="8">
    <location>
        <begin position="192"/>
        <end position="220"/>
    </location>
</feature>
<dbReference type="OrthoDB" id="3900342at2759"/>
<feature type="transmembrane region" description="Helical" evidence="8">
    <location>
        <begin position="400"/>
        <end position="420"/>
    </location>
</feature>
<feature type="transmembrane region" description="Helical" evidence="8">
    <location>
        <begin position="232"/>
        <end position="253"/>
    </location>
</feature>
<dbReference type="InterPro" id="IPR050524">
    <property type="entry name" value="APC_YAT"/>
</dbReference>
<accession>A0A0B7NDR0</accession>
<dbReference type="EMBL" id="LN730391">
    <property type="protein sequence ID" value="CEP13657.1"/>
    <property type="molecule type" value="Genomic_DNA"/>
</dbReference>
<comment type="subcellular location">
    <subcellularLocation>
        <location evidence="1">Membrane</location>
        <topology evidence="1">Multi-pass membrane protein</topology>
    </subcellularLocation>
</comment>
<organism evidence="10 11">
    <name type="scientific">Parasitella parasitica</name>
    <dbReference type="NCBI Taxonomy" id="35722"/>
    <lineage>
        <taxon>Eukaryota</taxon>
        <taxon>Fungi</taxon>
        <taxon>Fungi incertae sedis</taxon>
        <taxon>Mucoromycota</taxon>
        <taxon>Mucoromycotina</taxon>
        <taxon>Mucoromycetes</taxon>
        <taxon>Mucorales</taxon>
        <taxon>Mucorineae</taxon>
        <taxon>Mucoraceae</taxon>
        <taxon>Parasitella</taxon>
    </lineage>
</organism>
<feature type="transmembrane region" description="Helical" evidence="8">
    <location>
        <begin position="53"/>
        <end position="74"/>
    </location>
</feature>
<keyword evidence="5 8" id="KW-1133">Transmembrane helix</keyword>
<feature type="transmembrane region" description="Helical" evidence="8">
    <location>
        <begin position="120"/>
        <end position="142"/>
    </location>
</feature>
<sequence>MSAFSLREDQKKGATVETTENVSSSASLSSTASIIDPNETDKGLKRTLKSRHLTMISIGGVVGQGLFLSSGANLAKAGPAGLLVAYFIIGFVVFWIAVELGEMAAYIPISGSFTVYCRRFVDKSFGTVIGYNYWVCLLVHYSSKLTAIPLVMKFWTDKVPDWAWSGIFLVIMFSMNLYGARGWGEAEYWFSLIKIICVIVFVIVGCLTSGGVIGGTVYGFKYWKDPGAFSNGVLGVINALVLAALSMTGTDIVGVSAGESANPRKAIPQAVKNVFFRIIFIYILSVFVMGMLIPWNDPHNLSLSGRDVTVSPFTLVFQKAGLHGADSVVNAVILITFISCGNSGMYVTTRTLCALANEGIAHRKLAYVNKRGVPIYSLICTSAVSLVCFLTSWIPGAALFLVLSSLAGIAGLITWFAIAFSHYRFRKAMIVQGKDLDQLPYIAPGHPYMNILSMIVCIVIILISGWSYFVPADAIGLVGSYGGALIALAGYLILRFWTKSKLVPLDQIDLDTGVRYFTLEELAAEKEQDTQATVWQKIKSAII</sequence>